<protein>
    <submittedName>
        <fullName evidence="1">Uncharacterized protein</fullName>
    </submittedName>
</protein>
<evidence type="ECO:0000313" key="2">
    <source>
        <dbReference type="Proteomes" id="UP000054018"/>
    </source>
</evidence>
<dbReference type="SUPFAM" id="SSF51556">
    <property type="entry name" value="Metallo-dependent hydrolases"/>
    <property type="match status" value="1"/>
</dbReference>
<dbReference type="InterPro" id="IPR032466">
    <property type="entry name" value="Metal_Hydrolase"/>
</dbReference>
<organism evidence="1 2">
    <name type="scientific">Pisolithus microcarpus 441</name>
    <dbReference type="NCBI Taxonomy" id="765257"/>
    <lineage>
        <taxon>Eukaryota</taxon>
        <taxon>Fungi</taxon>
        <taxon>Dikarya</taxon>
        <taxon>Basidiomycota</taxon>
        <taxon>Agaricomycotina</taxon>
        <taxon>Agaricomycetes</taxon>
        <taxon>Agaricomycetidae</taxon>
        <taxon>Boletales</taxon>
        <taxon>Sclerodermatineae</taxon>
        <taxon>Pisolithaceae</taxon>
        <taxon>Pisolithus</taxon>
    </lineage>
</organism>
<accession>A0A0C9Y0T4</accession>
<dbReference type="STRING" id="765257.A0A0C9Y0T4"/>
<dbReference type="InterPro" id="IPR052349">
    <property type="entry name" value="Metallo-hydrolase_Enzymes"/>
</dbReference>
<dbReference type="EMBL" id="KN833807">
    <property type="protein sequence ID" value="KIK18330.1"/>
    <property type="molecule type" value="Genomic_DNA"/>
</dbReference>
<dbReference type="Gene3D" id="3.20.20.140">
    <property type="entry name" value="Metal-dependent hydrolases"/>
    <property type="match status" value="1"/>
</dbReference>
<proteinExistence type="predicted"/>
<dbReference type="PANTHER" id="PTHR32027">
    <property type="entry name" value="CYTOSINE DEAMINASE"/>
    <property type="match status" value="1"/>
</dbReference>
<gene>
    <name evidence="1" type="ORF">PISMIDRAFT_30492</name>
</gene>
<evidence type="ECO:0000313" key="1">
    <source>
        <dbReference type="EMBL" id="KIK18330.1"/>
    </source>
</evidence>
<dbReference type="OrthoDB" id="10266980at2759"/>
<name>A0A0C9Y0T4_9AGAM</name>
<dbReference type="AlphaFoldDB" id="A0A0C9Y0T4"/>
<dbReference type="GO" id="GO:0016814">
    <property type="term" value="F:hydrolase activity, acting on carbon-nitrogen (but not peptide) bonds, in cyclic amidines"/>
    <property type="evidence" value="ECO:0007669"/>
    <property type="project" value="TreeGrafter"/>
</dbReference>
<reference evidence="1 2" key="1">
    <citation type="submission" date="2014-04" db="EMBL/GenBank/DDBJ databases">
        <authorList>
            <consortium name="DOE Joint Genome Institute"/>
            <person name="Kuo A."/>
            <person name="Kohler A."/>
            <person name="Costa M.D."/>
            <person name="Nagy L.G."/>
            <person name="Floudas D."/>
            <person name="Copeland A."/>
            <person name="Barry K.W."/>
            <person name="Cichocki N."/>
            <person name="Veneault-Fourrey C."/>
            <person name="LaButti K."/>
            <person name="Lindquist E.A."/>
            <person name="Lipzen A."/>
            <person name="Lundell T."/>
            <person name="Morin E."/>
            <person name="Murat C."/>
            <person name="Sun H."/>
            <person name="Tunlid A."/>
            <person name="Henrissat B."/>
            <person name="Grigoriev I.V."/>
            <person name="Hibbett D.S."/>
            <person name="Martin F."/>
            <person name="Nordberg H.P."/>
            <person name="Cantor M.N."/>
            <person name="Hua S.X."/>
        </authorList>
    </citation>
    <scope>NUCLEOTIDE SEQUENCE [LARGE SCALE GENOMIC DNA]</scope>
    <source>
        <strain evidence="1 2">441</strain>
    </source>
</reference>
<dbReference type="HOGENOM" id="CLU_787816_0_0_1"/>
<keyword evidence="2" id="KW-1185">Reference proteome</keyword>
<dbReference type="Proteomes" id="UP000054018">
    <property type="component" value="Unassembled WGS sequence"/>
</dbReference>
<sequence>MASGDTIPGKCLRFRNVHPAYEDATLAKQLWDVHCMNGICSYIIIWAIIALPFRGLRHAHIHLDKYFILEQCGPLLTGAQGPLKEALHFTSKAKARFPEHQTGLYARASRLVRESLEAGVEIDKVVGMVCLETGLRLKSEWEGICEIQVATIFTSVEAEAPDENLELFVRALDHLGVSVVGSTPRVEPSREKAFRNINAEILTLSKTRNLHADFHVDYNLDANGTAGHKRVTIGHATRLGMFSAEEWMTLENQLEVLPLKICPPQSDPYMMGRPCEDGTRTVPPGLRTLAVARIRRQHGIYIAMSVNNVENAFAPQTTSICSPWQPPFDRTSVPGGRVAATCRALRWTTLKC</sequence>
<dbReference type="PANTHER" id="PTHR32027:SF0">
    <property type="entry name" value="CYTOSINE DEAMINASE"/>
    <property type="match status" value="1"/>
</dbReference>
<reference evidence="2" key="2">
    <citation type="submission" date="2015-01" db="EMBL/GenBank/DDBJ databases">
        <title>Evolutionary Origins and Diversification of the Mycorrhizal Mutualists.</title>
        <authorList>
            <consortium name="DOE Joint Genome Institute"/>
            <consortium name="Mycorrhizal Genomics Consortium"/>
            <person name="Kohler A."/>
            <person name="Kuo A."/>
            <person name="Nagy L.G."/>
            <person name="Floudas D."/>
            <person name="Copeland A."/>
            <person name="Barry K.W."/>
            <person name="Cichocki N."/>
            <person name="Veneault-Fourrey C."/>
            <person name="LaButti K."/>
            <person name="Lindquist E.A."/>
            <person name="Lipzen A."/>
            <person name="Lundell T."/>
            <person name="Morin E."/>
            <person name="Murat C."/>
            <person name="Riley R."/>
            <person name="Ohm R."/>
            <person name="Sun H."/>
            <person name="Tunlid A."/>
            <person name="Henrissat B."/>
            <person name="Grigoriev I.V."/>
            <person name="Hibbett D.S."/>
            <person name="Martin F."/>
        </authorList>
    </citation>
    <scope>NUCLEOTIDE SEQUENCE [LARGE SCALE GENOMIC DNA]</scope>
    <source>
        <strain evidence="2">441</strain>
    </source>
</reference>